<dbReference type="RefSeq" id="WP_308866866.1">
    <property type="nucleotide sequence ID" value="NZ_JAVFWO010000002.1"/>
</dbReference>
<name>A0ABU0Z1M3_9MICO</name>
<comment type="subcellular location">
    <subcellularLocation>
        <location evidence="1">Membrane</location>
        <topology evidence="1">Multi-pass membrane protein</topology>
    </subcellularLocation>
</comment>
<proteinExistence type="inferred from homology"/>
<comment type="caution">
    <text evidence="7">The sequence shown here is derived from an EMBL/GenBank/DDBJ whole genome shotgun (WGS) entry which is preliminary data.</text>
</comment>
<keyword evidence="3 6" id="KW-0812">Transmembrane</keyword>
<dbReference type="Pfam" id="PF01184">
    <property type="entry name" value="Gpr1_Fun34_YaaH"/>
    <property type="match status" value="1"/>
</dbReference>
<dbReference type="Proteomes" id="UP001235133">
    <property type="component" value="Unassembled WGS sequence"/>
</dbReference>
<dbReference type="InterPro" id="IPR047623">
    <property type="entry name" value="SatP"/>
</dbReference>
<evidence type="ECO:0000256" key="5">
    <source>
        <dbReference type="ARBA" id="ARBA00023136"/>
    </source>
</evidence>
<evidence type="ECO:0000256" key="4">
    <source>
        <dbReference type="ARBA" id="ARBA00022989"/>
    </source>
</evidence>
<evidence type="ECO:0000256" key="6">
    <source>
        <dbReference type="SAM" id="Phobius"/>
    </source>
</evidence>
<feature type="transmembrane region" description="Helical" evidence="6">
    <location>
        <begin position="141"/>
        <end position="159"/>
    </location>
</feature>
<evidence type="ECO:0000256" key="1">
    <source>
        <dbReference type="ARBA" id="ARBA00004141"/>
    </source>
</evidence>
<comment type="similarity">
    <text evidence="2">Belongs to the acetate uptake transporter (AceTr) (TC 2.A.96) family.</text>
</comment>
<dbReference type="PANTHER" id="PTHR30178:SF3">
    <property type="entry name" value="SUCCINATE-ACETATE_PROTON SYMPORTER SATP"/>
    <property type="match status" value="1"/>
</dbReference>
<feature type="transmembrane region" description="Helical" evidence="6">
    <location>
        <begin position="85"/>
        <end position="104"/>
    </location>
</feature>
<keyword evidence="8" id="KW-1185">Reference proteome</keyword>
<dbReference type="PANTHER" id="PTHR30178">
    <property type="entry name" value="INNER MEMBRANE PROTEIN YAAH"/>
    <property type="match status" value="1"/>
</dbReference>
<keyword evidence="4 6" id="KW-1133">Transmembrane helix</keyword>
<evidence type="ECO:0000256" key="3">
    <source>
        <dbReference type="ARBA" id="ARBA00022692"/>
    </source>
</evidence>
<feature type="transmembrane region" description="Helical" evidence="6">
    <location>
        <begin position="51"/>
        <end position="73"/>
    </location>
</feature>
<evidence type="ECO:0000313" key="7">
    <source>
        <dbReference type="EMBL" id="MDQ7877426.1"/>
    </source>
</evidence>
<reference evidence="7 8" key="1">
    <citation type="submission" date="2023-08" db="EMBL/GenBank/DDBJ databases">
        <title>Microbacterium psychrotolerans sp. nov., a psychrotolerant bacterium isolated from soil in Heilongjiang Province, China.</title>
        <authorList>
            <person name="An P."/>
            <person name="Zhao D."/>
            <person name="Xiang H."/>
        </authorList>
    </citation>
    <scope>NUCLEOTIDE SEQUENCE [LARGE SCALE GENOMIC DNA]</scope>
    <source>
        <strain evidence="7 8">QXD-8</strain>
    </source>
</reference>
<dbReference type="EMBL" id="JAVFWO010000002">
    <property type="protein sequence ID" value="MDQ7877426.1"/>
    <property type="molecule type" value="Genomic_DNA"/>
</dbReference>
<feature type="transmembrane region" description="Helical" evidence="6">
    <location>
        <begin position="116"/>
        <end position="134"/>
    </location>
</feature>
<protein>
    <submittedName>
        <fullName evidence="7">Acetate uptake transporter</fullName>
    </submittedName>
</protein>
<keyword evidence="5 6" id="KW-0472">Membrane</keyword>
<accession>A0ABU0Z1M3</accession>
<sequence>MIGTHHPVPTAPKPAAASHHPVIGGIADPAALGLGAFGMSTALLSFGNAGIVPTAATAVLGLGLFYGGIAQLIAGIWEFVQANTFGALAFVSYGSFWLAYWWTITNPDIVKEAGGAGMGTFLMLWAVFTTFMIVPCTRISNLLTALFTAAAITFILLAIAEYTSSEILSRIAGYIGLVVGALGLYGCFASVVNATWRRSIIPLGSRNT</sequence>
<feature type="transmembrane region" description="Helical" evidence="6">
    <location>
        <begin position="171"/>
        <end position="196"/>
    </location>
</feature>
<dbReference type="NCBIfam" id="NF038013">
    <property type="entry name" value="AceTr_1"/>
    <property type="match status" value="1"/>
</dbReference>
<evidence type="ECO:0000256" key="2">
    <source>
        <dbReference type="ARBA" id="ARBA00005587"/>
    </source>
</evidence>
<gene>
    <name evidence="7" type="ORF">Q9R08_05490</name>
</gene>
<organism evidence="7 8">
    <name type="scientific">Microbacterium psychrotolerans</name>
    <dbReference type="NCBI Taxonomy" id="3068321"/>
    <lineage>
        <taxon>Bacteria</taxon>
        <taxon>Bacillati</taxon>
        <taxon>Actinomycetota</taxon>
        <taxon>Actinomycetes</taxon>
        <taxon>Micrococcales</taxon>
        <taxon>Microbacteriaceae</taxon>
        <taxon>Microbacterium</taxon>
    </lineage>
</organism>
<dbReference type="InterPro" id="IPR000791">
    <property type="entry name" value="Gpr1/Fun34/SatP-like"/>
</dbReference>
<evidence type="ECO:0000313" key="8">
    <source>
        <dbReference type="Proteomes" id="UP001235133"/>
    </source>
</evidence>